<feature type="signal peptide" evidence="3">
    <location>
        <begin position="1"/>
        <end position="16"/>
    </location>
</feature>
<dbReference type="Pfam" id="PF04083">
    <property type="entry name" value="Abhydro_lipase"/>
    <property type="match status" value="1"/>
</dbReference>
<protein>
    <recommendedName>
        <fullName evidence="2">Lipase</fullName>
    </recommendedName>
</protein>
<evidence type="ECO:0000259" key="4">
    <source>
        <dbReference type="Pfam" id="PF04083"/>
    </source>
</evidence>
<dbReference type="InterPro" id="IPR006693">
    <property type="entry name" value="AB_hydrolase_lipase"/>
</dbReference>
<comment type="similarity">
    <text evidence="1 2">Belongs to the AB hydrolase superfamily. Lipase family.</text>
</comment>
<keyword evidence="5" id="KW-1185">Reference proteome</keyword>
<feature type="chain" id="PRO_5047472682" description="Lipase" evidence="3">
    <location>
        <begin position="17"/>
        <end position="421"/>
    </location>
</feature>
<reference evidence="6" key="1">
    <citation type="submission" date="2025-08" db="UniProtKB">
        <authorList>
            <consortium name="RefSeq"/>
        </authorList>
    </citation>
    <scope>IDENTIFICATION</scope>
    <source>
        <tissue evidence="6">Whole larvae</tissue>
    </source>
</reference>
<dbReference type="PIRSF" id="PIRSF000862">
    <property type="entry name" value="Steryl_ester_lip"/>
    <property type="match status" value="1"/>
</dbReference>
<sequence length="421" mass="48147">MFKFLIFAVLVTAAVARRSPNADFAEKYFQKYGGRYSTDVIEDALLDVPDLITKYRYPVEVHKLVTKDKYVLELHRIPHGRDKNNQPDPNKPVVFIMHGLLSSSAEFVVLGPRRALAYILAEAGYDVWMGNARGNYYSRENLVMSPNDRRNADFWRFSWDEIGNIDLPTFIDYVLEVTGKSKLHYIGHSQGCTAFLVLNSLRPEYNEKFLSFQAMAPAAFFIYNEMDLLRNLGPYEAPVKDITYGVLKVGEVLGKNEVTTWIIVHLCREGTPFHDYCTTRIKGDNEPYINSTLTPLILGHAPAGSSLLQLGHFSQCYNSKDFRRYNHLPIKNIERYGRPVPPSYDLSQITTPVYIHYGLGDIVTGYKDTYHLASKLPNLVGMYEVKRPSFNHFDFVWGVDAREQVYDTIVGILQELDGNKQ</sequence>
<keyword evidence="3" id="KW-0732">Signal</keyword>
<name>A0ABM3N784_GALME</name>
<dbReference type="InterPro" id="IPR029058">
    <property type="entry name" value="AB_hydrolase_fold"/>
</dbReference>
<evidence type="ECO:0000313" key="6">
    <source>
        <dbReference type="RefSeq" id="XP_052759433.1"/>
    </source>
</evidence>
<dbReference type="RefSeq" id="XP_052759433.1">
    <property type="nucleotide sequence ID" value="XM_052903473.1"/>
</dbReference>
<keyword evidence="2" id="KW-0443">Lipid metabolism</keyword>
<organism evidence="5 6">
    <name type="scientific">Galleria mellonella</name>
    <name type="common">Greater wax moth</name>
    <dbReference type="NCBI Taxonomy" id="7137"/>
    <lineage>
        <taxon>Eukaryota</taxon>
        <taxon>Metazoa</taxon>
        <taxon>Ecdysozoa</taxon>
        <taxon>Arthropoda</taxon>
        <taxon>Hexapoda</taxon>
        <taxon>Insecta</taxon>
        <taxon>Pterygota</taxon>
        <taxon>Neoptera</taxon>
        <taxon>Endopterygota</taxon>
        <taxon>Lepidoptera</taxon>
        <taxon>Glossata</taxon>
        <taxon>Ditrysia</taxon>
        <taxon>Pyraloidea</taxon>
        <taxon>Pyralidae</taxon>
        <taxon>Galleriinae</taxon>
        <taxon>Galleria</taxon>
    </lineage>
</organism>
<evidence type="ECO:0000313" key="5">
    <source>
        <dbReference type="Proteomes" id="UP001652740"/>
    </source>
</evidence>
<proteinExistence type="inferred from homology"/>
<gene>
    <name evidence="6" type="primary">LOC113509563</name>
</gene>
<accession>A0ABM3N784</accession>
<evidence type="ECO:0000256" key="1">
    <source>
        <dbReference type="ARBA" id="ARBA00010701"/>
    </source>
</evidence>
<evidence type="ECO:0000256" key="2">
    <source>
        <dbReference type="PIRNR" id="PIRNR000862"/>
    </source>
</evidence>
<dbReference type="Proteomes" id="UP001652740">
    <property type="component" value="Unplaced"/>
</dbReference>
<dbReference type="Gene3D" id="3.40.50.1820">
    <property type="entry name" value="alpha/beta hydrolase"/>
    <property type="match status" value="1"/>
</dbReference>
<keyword evidence="2" id="KW-0442">Lipid degradation</keyword>
<keyword evidence="2" id="KW-0378">Hydrolase</keyword>
<evidence type="ECO:0000256" key="3">
    <source>
        <dbReference type="SAM" id="SignalP"/>
    </source>
</evidence>
<dbReference type="InterPro" id="IPR025483">
    <property type="entry name" value="Lipase_euk"/>
</dbReference>
<feature type="domain" description="Partial AB-hydrolase lipase" evidence="4">
    <location>
        <begin position="48"/>
        <end position="109"/>
    </location>
</feature>
<dbReference type="PANTHER" id="PTHR11005">
    <property type="entry name" value="LYSOSOMAL ACID LIPASE-RELATED"/>
    <property type="match status" value="1"/>
</dbReference>
<dbReference type="SUPFAM" id="SSF53474">
    <property type="entry name" value="alpha/beta-Hydrolases"/>
    <property type="match status" value="1"/>
</dbReference>
<dbReference type="GeneID" id="113509563"/>